<reference evidence="3" key="1">
    <citation type="journal article" date="2019" name="Int. J. Syst. Evol. Microbiol.">
        <title>The Global Catalogue of Microorganisms (GCM) 10K type strain sequencing project: providing services to taxonomists for standard genome sequencing and annotation.</title>
        <authorList>
            <consortium name="The Broad Institute Genomics Platform"/>
            <consortium name="The Broad Institute Genome Sequencing Center for Infectious Disease"/>
            <person name="Wu L."/>
            <person name="Ma J."/>
        </authorList>
    </citation>
    <scope>NUCLEOTIDE SEQUENCE [LARGE SCALE GENOMIC DNA]</scope>
    <source>
        <strain evidence="3">CCM 9147</strain>
    </source>
</reference>
<keyword evidence="2" id="KW-0378">Hydrolase</keyword>
<dbReference type="InterPro" id="IPR011856">
    <property type="entry name" value="tRNA_endonuc-like_dom_sf"/>
</dbReference>
<dbReference type="InterPro" id="IPR007560">
    <property type="entry name" value="Restrct_endonuc_IV_Mrr"/>
</dbReference>
<proteinExistence type="predicted"/>
<dbReference type="PANTHER" id="PTHR30015">
    <property type="entry name" value="MRR RESTRICTION SYSTEM PROTEIN"/>
    <property type="match status" value="1"/>
</dbReference>
<feature type="domain" description="Restriction endonuclease type IV Mrr" evidence="1">
    <location>
        <begin position="5"/>
        <end position="79"/>
    </location>
</feature>
<evidence type="ECO:0000313" key="2">
    <source>
        <dbReference type="EMBL" id="MFD1463738.1"/>
    </source>
</evidence>
<dbReference type="SUPFAM" id="SSF52980">
    <property type="entry name" value="Restriction endonuclease-like"/>
    <property type="match status" value="1"/>
</dbReference>
<protein>
    <submittedName>
        <fullName evidence="2">Restriction endonuclease</fullName>
    </submittedName>
</protein>
<dbReference type="InterPro" id="IPR011335">
    <property type="entry name" value="Restrct_endonuc-II-like"/>
</dbReference>
<organism evidence="2 3">
    <name type="scientific">Paenibacillus farraposensis</name>
    <dbReference type="NCBI Taxonomy" id="2807095"/>
    <lineage>
        <taxon>Bacteria</taxon>
        <taxon>Bacillati</taxon>
        <taxon>Bacillota</taxon>
        <taxon>Bacilli</taxon>
        <taxon>Bacillales</taxon>
        <taxon>Paenibacillaceae</taxon>
        <taxon>Paenibacillus</taxon>
    </lineage>
</organism>
<dbReference type="RefSeq" id="WP_377570824.1">
    <property type="nucleotide sequence ID" value="NZ_JBHTNZ010000042.1"/>
</dbReference>
<evidence type="ECO:0000313" key="3">
    <source>
        <dbReference type="Proteomes" id="UP001597340"/>
    </source>
</evidence>
<keyword evidence="2" id="KW-0255">Endonuclease</keyword>
<gene>
    <name evidence="2" type="ORF">ACFQ5D_20795</name>
</gene>
<keyword evidence="2" id="KW-0540">Nuclease</keyword>
<keyword evidence="3" id="KW-1185">Reference proteome</keyword>
<dbReference type="EMBL" id="JBHTNZ010000042">
    <property type="protein sequence ID" value="MFD1463738.1"/>
    <property type="molecule type" value="Genomic_DNA"/>
</dbReference>
<dbReference type="Pfam" id="PF04471">
    <property type="entry name" value="Mrr_cat"/>
    <property type="match status" value="1"/>
</dbReference>
<evidence type="ECO:0000259" key="1">
    <source>
        <dbReference type="Pfam" id="PF04471"/>
    </source>
</evidence>
<dbReference type="PANTHER" id="PTHR30015:SF6">
    <property type="entry name" value="SLL1429 PROTEIN"/>
    <property type="match status" value="1"/>
</dbReference>
<accession>A0ABW4DIS8</accession>
<name>A0ABW4DIS8_9BACL</name>
<dbReference type="GO" id="GO:0004519">
    <property type="term" value="F:endonuclease activity"/>
    <property type="evidence" value="ECO:0007669"/>
    <property type="project" value="UniProtKB-KW"/>
</dbReference>
<dbReference type="Proteomes" id="UP001597340">
    <property type="component" value="Unassembled WGS sequence"/>
</dbReference>
<sequence length="92" mass="10371">MPGNLDEGIDLIIEISDGRIGVKCKRYSGKISVSTVQEAYAKKDMHDCDKILAVTNSYFTAPAVKMAEKINVVLWDHDEPVTELLEVQILYW</sequence>
<dbReference type="InterPro" id="IPR052906">
    <property type="entry name" value="Type_IV_Methyl-Rstrct_Enzyme"/>
</dbReference>
<comment type="caution">
    <text evidence="2">The sequence shown here is derived from an EMBL/GenBank/DDBJ whole genome shotgun (WGS) entry which is preliminary data.</text>
</comment>
<dbReference type="Gene3D" id="3.40.1350.10">
    <property type="match status" value="1"/>
</dbReference>